<evidence type="ECO:0008006" key="5">
    <source>
        <dbReference type="Google" id="ProtNLM"/>
    </source>
</evidence>
<name>A0A0C3MEY0_9PORP</name>
<dbReference type="Proteomes" id="UP000031980">
    <property type="component" value="Unassembled WGS sequence"/>
</dbReference>
<sequence>MKRLGFIGVAGYVATRHLAAMKSLGCDLVMAHDLSDSVGVIDSYFPDAYFTTDYETFVKAIEKSVDYLAVCTPNHLHYKHSIMGLRAGADVICEKPLALNGEELFIMREAEIQSGHRVYPILQLRLHPEIVRLKQLVDIQSSDCIHDVELTYVVPRGKWYAESWKGDLSRSGGLILNIGVHFIDMLLWVFGSMDNFYVHHSASDCIAGVMLLKRARVKFFLSINRTYAADQSSCRRLDIDGEKFDFSNGFSNLHTLCYERIFQGDGFSIADAAPAIETASMIQKESVSALTGDCHPFVRFVF</sequence>
<dbReference type="SUPFAM" id="SSF55347">
    <property type="entry name" value="Glyceraldehyde-3-phosphate dehydrogenase-like, C-terminal domain"/>
    <property type="match status" value="1"/>
</dbReference>
<keyword evidence="4" id="KW-1185">Reference proteome</keyword>
<reference evidence="3 4" key="1">
    <citation type="submission" date="2014-07" db="EMBL/GenBank/DDBJ databases">
        <title>Porphyromonadaceae bacterium OUH 308042 = ATCC BAA-2681 = DSM 28342 draft genome.</title>
        <authorList>
            <person name="Sydenham T.V."/>
            <person name="Hasman H."/>
            <person name="Justensen U.S."/>
        </authorList>
    </citation>
    <scope>NUCLEOTIDE SEQUENCE [LARGE SCALE GENOMIC DNA]</scope>
    <source>
        <strain evidence="3 4">OUH 308042</strain>
    </source>
</reference>
<accession>A0A0C3MEY0</accession>
<proteinExistence type="predicted"/>
<dbReference type="SUPFAM" id="SSF51735">
    <property type="entry name" value="NAD(P)-binding Rossmann-fold domains"/>
    <property type="match status" value="1"/>
</dbReference>
<dbReference type="PANTHER" id="PTHR43249:SF1">
    <property type="entry name" value="D-GLUCOSIDE 3-DEHYDROGENASE"/>
    <property type="match status" value="1"/>
</dbReference>
<gene>
    <name evidence="3" type="ORF">BA92_08470</name>
</gene>
<dbReference type="AlphaFoldDB" id="A0A0C3MEY0"/>
<dbReference type="InterPro" id="IPR052515">
    <property type="entry name" value="Gfo/Idh/MocA_Oxidoreductase"/>
</dbReference>
<evidence type="ECO:0000313" key="3">
    <source>
        <dbReference type="EMBL" id="KIO45023.1"/>
    </source>
</evidence>
<dbReference type="Pfam" id="PF01408">
    <property type="entry name" value="GFO_IDH_MocA"/>
    <property type="match status" value="1"/>
</dbReference>
<dbReference type="InterPro" id="IPR036291">
    <property type="entry name" value="NAD(P)-bd_dom_sf"/>
</dbReference>
<dbReference type="InterPro" id="IPR000683">
    <property type="entry name" value="Gfo/Idh/MocA-like_OxRdtase_N"/>
</dbReference>
<dbReference type="PANTHER" id="PTHR43249">
    <property type="entry name" value="UDP-N-ACETYL-2-AMINO-2-DEOXY-D-GLUCURONATE OXIDASE"/>
    <property type="match status" value="1"/>
</dbReference>
<evidence type="ECO:0000259" key="1">
    <source>
        <dbReference type="Pfam" id="PF01408"/>
    </source>
</evidence>
<dbReference type="EMBL" id="JPIU01000038">
    <property type="protein sequence ID" value="KIO45023.1"/>
    <property type="molecule type" value="Genomic_DNA"/>
</dbReference>
<dbReference type="Pfam" id="PF22725">
    <property type="entry name" value="GFO_IDH_MocA_C3"/>
    <property type="match status" value="1"/>
</dbReference>
<feature type="domain" description="Gfo/Idh/MocA-like oxidoreductase N-terminal" evidence="1">
    <location>
        <begin position="3"/>
        <end position="118"/>
    </location>
</feature>
<comment type="caution">
    <text evidence="3">The sequence shown here is derived from an EMBL/GenBank/DDBJ whole genome shotgun (WGS) entry which is preliminary data.</text>
</comment>
<evidence type="ECO:0000313" key="4">
    <source>
        <dbReference type="Proteomes" id="UP000031980"/>
    </source>
</evidence>
<protein>
    <recommendedName>
        <fullName evidence="5">Gfo/Idh/MocA family oxidoreductase</fullName>
    </recommendedName>
</protein>
<feature type="domain" description="GFO/IDH/MocA-like oxidoreductase" evidence="2">
    <location>
        <begin position="132"/>
        <end position="201"/>
    </location>
</feature>
<dbReference type="GO" id="GO:0000166">
    <property type="term" value="F:nucleotide binding"/>
    <property type="evidence" value="ECO:0007669"/>
    <property type="project" value="InterPro"/>
</dbReference>
<dbReference type="Gene3D" id="3.30.360.10">
    <property type="entry name" value="Dihydrodipicolinate Reductase, domain 2"/>
    <property type="match status" value="1"/>
</dbReference>
<organism evidence="3 4">
    <name type="scientific">Sanguibacteroides justesenii</name>
    <dbReference type="NCBI Taxonomy" id="1547597"/>
    <lineage>
        <taxon>Bacteria</taxon>
        <taxon>Pseudomonadati</taxon>
        <taxon>Bacteroidota</taxon>
        <taxon>Bacteroidia</taxon>
        <taxon>Bacteroidales</taxon>
        <taxon>Porphyromonadaceae</taxon>
        <taxon>Sanguibacteroides</taxon>
    </lineage>
</organism>
<dbReference type="RefSeq" id="WP_041505150.1">
    <property type="nucleotide sequence ID" value="NZ_JPIU01000038.1"/>
</dbReference>
<dbReference type="Gene3D" id="3.40.50.720">
    <property type="entry name" value="NAD(P)-binding Rossmann-like Domain"/>
    <property type="match status" value="1"/>
</dbReference>
<dbReference type="InterPro" id="IPR055170">
    <property type="entry name" value="GFO_IDH_MocA-like_dom"/>
</dbReference>
<evidence type="ECO:0000259" key="2">
    <source>
        <dbReference type="Pfam" id="PF22725"/>
    </source>
</evidence>